<evidence type="ECO:0000256" key="1">
    <source>
        <dbReference type="ARBA" id="ARBA00004141"/>
    </source>
</evidence>
<feature type="transmembrane region" description="Helical" evidence="5">
    <location>
        <begin position="59"/>
        <end position="78"/>
    </location>
</feature>
<evidence type="ECO:0000256" key="3">
    <source>
        <dbReference type="ARBA" id="ARBA00022989"/>
    </source>
</evidence>
<feature type="transmembrane region" description="Helical" evidence="5">
    <location>
        <begin position="20"/>
        <end position="38"/>
    </location>
</feature>
<gene>
    <name evidence="6" type="ORF">BO78DRAFT_473445</name>
</gene>
<evidence type="ECO:0000256" key="2">
    <source>
        <dbReference type="ARBA" id="ARBA00022692"/>
    </source>
</evidence>
<dbReference type="GO" id="GO:0016020">
    <property type="term" value="C:membrane"/>
    <property type="evidence" value="ECO:0007669"/>
    <property type="project" value="UniProtKB-SubCell"/>
</dbReference>
<keyword evidence="4 5" id="KW-0472">Membrane</keyword>
<dbReference type="EMBL" id="KZ826421">
    <property type="protein sequence ID" value="PYI01213.1"/>
    <property type="molecule type" value="Genomic_DNA"/>
</dbReference>
<dbReference type="PANTHER" id="PTHR42718:SF10">
    <property type="entry name" value="TRANSPORTER, PUTATIVE (AFU_ORTHOLOGUE AFUA_8G06760)-RELATED"/>
    <property type="match status" value="1"/>
</dbReference>
<dbReference type="OrthoDB" id="2130629at2759"/>
<reference evidence="6 7" key="1">
    <citation type="submission" date="2018-02" db="EMBL/GenBank/DDBJ databases">
        <title>The genomes of Aspergillus section Nigri reveals drivers in fungal speciation.</title>
        <authorList>
            <consortium name="DOE Joint Genome Institute"/>
            <person name="Vesth T.C."/>
            <person name="Nybo J."/>
            <person name="Theobald S."/>
            <person name="Brandl J."/>
            <person name="Frisvad J.C."/>
            <person name="Nielsen K.F."/>
            <person name="Lyhne E.K."/>
            <person name="Kogle M.E."/>
            <person name="Kuo A."/>
            <person name="Riley R."/>
            <person name="Clum A."/>
            <person name="Nolan M."/>
            <person name="Lipzen A."/>
            <person name="Salamov A."/>
            <person name="Henrissat B."/>
            <person name="Wiebenga A."/>
            <person name="De vries R.P."/>
            <person name="Grigoriev I.V."/>
            <person name="Mortensen U.H."/>
            <person name="Andersen M.R."/>
            <person name="Baker S.E."/>
        </authorList>
    </citation>
    <scope>NUCLEOTIDE SEQUENCE [LARGE SCALE GENOMIC DNA]</scope>
    <source>
        <strain evidence="6 7">CBS 121057</strain>
    </source>
</reference>
<dbReference type="SUPFAM" id="SSF103473">
    <property type="entry name" value="MFS general substrate transporter"/>
    <property type="match status" value="1"/>
</dbReference>
<dbReference type="VEuPathDB" id="FungiDB:BO78DRAFT_473445"/>
<organism evidence="6 7">
    <name type="scientific">Aspergillus sclerotiicarbonarius (strain CBS 121057 / IBT 28362)</name>
    <dbReference type="NCBI Taxonomy" id="1448318"/>
    <lineage>
        <taxon>Eukaryota</taxon>
        <taxon>Fungi</taxon>
        <taxon>Dikarya</taxon>
        <taxon>Ascomycota</taxon>
        <taxon>Pezizomycotina</taxon>
        <taxon>Eurotiomycetes</taxon>
        <taxon>Eurotiomycetidae</taxon>
        <taxon>Eurotiales</taxon>
        <taxon>Aspergillaceae</taxon>
        <taxon>Aspergillus</taxon>
        <taxon>Aspergillus subgen. Circumdati</taxon>
    </lineage>
</organism>
<feature type="transmembrane region" description="Helical" evidence="5">
    <location>
        <begin position="98"/>
        <end position="119"/>
    </location>
</feature>
<feature type="transmembrane region" description="Helical" evidence="5">
    <location>
        <begin position="126"/>
        <end position="152"/>
    </location>
</feature>
<accession>A0A319F756</accession>
<keyword evidence="3 5" id="KW-1133">Transmembrane helix</keyword>
<evidence type="ECO:0000256" key="4">
    <source>
        <dbReference type="ARBA" id="ARBA00023136"/>
    </source>
</evidence>
<evidence type="ECO:0000256" key="5">
    <source>
        <dbReference type="SAM" id="Phobius"/>
    </source>
</evidence>
<keyword evidence="2 5" id="KW-0812">Transmembrane</keyword>
<dbReference type="AlphaFoldDB" id="A0A319F756"/>
<keyword evidence="7" id="KW-1185">Reference proteome</keyword>
<name>A0A319F756_ASPSB</name>
<sequence length="291" mass="31059">MTTNLGGMITLTYTSIRDAQNIILLILALAPLPAFSFWMGRQERRGQPALIPNSLWRNVPFLAICVSMFFTWAAFNTFQYQSTLYFQDVQNLSSLQASIRFLPMAVVGILTNSATAYLVPRVNVNLLLGISALVTAVSPILMALANSAWIYWTAAVIAMTLSPLNGDETVLWTVSSLVISRSFPGDSQALAGGVFNTISQLGNCVGLAITAAIAASVTAHHGSDGSSAAGLSRRVLDDLRRHGVGVCGQFAGLTAGGKGGDQTRLKSGVNVVRSLAIEDNDWDMFHTPHGL</sequence>
<proteinExistence type="predicted"/>
<protein>
    <submittedName>
        <fullName evidence="6">MFS general substrate transporter</fullName>
    </submittedName>
</protein>
<evidence type="ECO:0000313" key="7">
    <source>
        <dbReference type="Proteomes" id="UP000248423"/>
    </source>
</evidence>
<dbReference type="Pfam" id="PF07690">
    <property type="entry name" value="MFS_1"/>
    <property type="match status" value="1"/>
</dbReference>
<dbReference type="PANTHER" id="PTHR42718">
    <property type="entry name" value="MAJOR FACILITATOR SUPERFAMILY MULTIDRUG TRANSPORTER MFSC"/>
    <property type="match status" value="1"/>
</dbReference>
<evidence type="ECO:0000313" key="6">
    <source>
        <dbReference type="EMBL" id="PYI01213.1"/>
    </source>
</evidence>
<dbReference type="GO" id="GO:0022857">
    <property type="term" value="F:transmembrane transporter activity"/>
    <property type="evidence" value="ECO:0007669"/>
    <property type="project" value="InterPro"/>
</dbReference>
<comment type="subcellular location">
    <subcellularLocation>
        <location evidence="1">Membrane</location>
        <topology evidence="1">Multi-pass membrane protein</topology>
    </subcellularLocation>
</comment>
<dbReference type="Proteomes" id="UP000248423">
    <property type="component" value="Unassembled WGS sequence"/>
</dbReference>
<dbReference type="InterPro" id="IPR036259">
    <property type="entry name" value="MFS_trans_sf"/>
</dbReference>
<dbReference type="InterPro" id="IPR011701">
    <property type="entry name" value="MFS"/>
</dbReference>
<dbReference type="Gene3D" id="1.20.1250.20">
    <property type="entry name" value="MFS general substrate transporter like domains"/>
    <property type="match status" value="1"/>
</dbReference>